<dbReference type="Gene3D" id="1.25.10.10">
    <property type="entry name" value="Leucine-rich Repeat Variant"/>
    <property type="match status" value="2"/>
</dbReference>
<protein>
    <submittedName>
        <fullName evidence="2">Be1e871d-a8aa-4dfb-b23a-3cc85b9217c8</fullName>
    </submittedName>
</protein>
<dbReference type="InterPro" id="IPR011989">
    <property type="entry name" value="ARM-like"/>
</dbReference>
<organism evidence="2 3">
    <name type="scientific">Thermothielavioides terrestris</name>
    <dbReference type="NCBI Taxonomy" id="2587410"/>
    <lineage>
        <taxon>Eukaryota</taxon>
        <taxon>Fungi</taxon>
        <taxon>Dikarya</taxon>
        <taxon>Ascomycota</taxon>
        <taxon>Pezizomycotina</taxon>
        <taxon>Sordariomycetes</taxon>
        <taxon>Sordariomycetidae</taxon>
        <taxon>Sordariales</taxon>
        <taxon>Chaetomiaceae</taxon>
        <taxon>Thermothielavioides</taxon>
    </lineage>
</organism>
<evidence type="ECO:0000256" key="1">
    <source>
        <dbReference type="SAM" id="MobiDB-lite"/>
    </source>
</evidence>
<dbReference type="Proteomes" id="UP000289323">
    <property type="component" value="Unassembled WGS sequence"/>
</dbReference>
<feature type="compositionally biased region" description="Basic and acidic residues" evidence="1">
    <location>
        <begin position="725"/>
        <end position="752"/>
    </location>
</feature>
<gene>
    <name evidence="2" type="ORF">TT172_LOCUS9140</name>
</gene>
<dbReference type="InterPro" id="IPR040144">
    <property type="entry name" value="RAP1GDS1"/>
</dbReference>
<evidence type="ECO:0000313" key="2">
    <source>
        <dbReference type="EMBL" id="SPQ26721.1"/>
    </source>
</evidence>
<feature type="compositionally biased region" description="Low complexity" evidence="1">
    <location>
        <begin position="686"/>
        <end position="698"/>
    </location>
</feature>
<feature type="compositionally biased region" description="Acidic residues" evidence="1">
    <location>
        <begin position="699"/>
        <end position="717"/>
    </location>
</feature>
<dbReference type="SUPFAM" id="SSF48371">
    <property type="entry name" value="ARM repeat"/>
    <property type="match status" value="1"/>
</dbReference>
<feature type="region of interest" description="Disordered" evidence="1">
    <location>
        <begin position="574"/>
        <end position="600"/>
    </location>
</feature>
<reference evidence="2 3" key="1">
    <citation type="submission" date="2018-04" db="EMBL/GenBank/DDBJ databases">
        <authorList>
            <person name="Huttner S."/>
            <person name="Dainat J."/>
        </authorList>
    </citation>
    <scope>NUCLEOTIDE SEQUENCE [LARGE SCALE GENOMIC DNA]</scope>
</reference>
<dbReference type="InterPro" id="IPR016024">
    <property type="entry name" value="ARM-type_fold"/>
</dbReference>
<evidence type="ECO:0000313" key="3">
    <source>
        <dbReference type="Proteomes" id="UP000289323"/>
    </source>
</evidence>
<dbReference type="EMBL" id="OUUZ01000018">
    <property type="protein sequence ID" value="SPQ26721.1"/>
    <property type="molecule type" value="Genomic_DNA"/>
</dbReference>
<dbReference type="AlphaFoldDB" id="A0A3S4CBT1"/>
<feature type="region of interest" description="Disordered" evidence="1">
    <location>
        <begin position="686"/>
        <end position="782"/>
    </location>
</feature>
<proteinExistence type="predicted"/>
<accession>A0A3S4CBT1</accession>
<sequence length="830" mass="87726">MASTCVPDKIAELLACGADDDAAGRVARLTEIRAAVQDESLDGLTAIVEKLADRAKDRLWRAPIGDSGLLEFVLSAVPADEPQHPLNKQALRLVGNACADCDENRARVVESGALRGFIMGCLKEDALLRFAIAATLNLCVDYEPAQAQASQAGLSKVLVDMVSGDRLASCKASLSHIMTILELLCNQDSEPKVADPHTPALLLRLATSERYDSNLDRFMEICTPALAYLTFQNLQLVFMQNGGIELLQVAFHQLYTRFDVEDLDLDTSAQLQQVSDAFLAVFADISALPDFSTTCPLDSKAVQTLIAWLELPPALSELQIAACLSLGNLARSDESSTALLRHVRLPLIEILSLAVPPTTSQRGKPRTHVPRLQLFHAALSFLKNLAIAPANKSDLGATALLQEPSALLPRLWSSTRTQPQLQFAAVSLTRLLLTNCPPNIRWICKPAGPNSPHRSNLALLASIAASADEEPIKIEAARAAGLVCRALHAPSSAGSTTTTTILDPSWTWPDPTPSSWLPSSSSPKQAPPTATTVLTRFYASHARELTTSLALLLTHPRFPSLRSEAIFTLALMSRSGSTSPSNPPHPGSSSSSPDPDPGARTALQVLQHPASSSSSSPSDDGAAAWRVLAEAISGAGSAEARAVATAAEAAAQTLRGRSSAAVGENAAAGAAAAEAEAAITAEAATATTATATTATATTAEEEEEEAAAEAGGDDTLDDVVGGQKRQVDGGQKREGHQESKEEEESKGVKKGDAGVSVERLSLEPQRIDSKVGAAQQPAQTAKMDRENGMVLVAELLRKFPDELSSMRGSLEALLSRGGELLAQDRAQKRE</sequence>
<dbReference type="PANTHER" id="PTHR10957">
    <property type="entry name" value="RAP1 GTPASE-GDP DISSOCIATION STIMULATOR 1"/>
    <property type="match status" value="1"/>
</dbReference>
<dbReference type="GO" id="GO:0005085">
    <property type="term" value="F:guanyl-nucleotide exchange factor activity"/>
    <property type="evidence" value="ECO:0007669"/>
    <property type="project" value="InterPro"/>
</dbReference>
<name>A0A3S4CBT1_9PEZI</name>